<evidence type="ECO:0000256" key="1">
    <source>
        <dbReference type="SAM" id="MobiDB-lite"/>
    </source>
</evidence>
<feature type="region of interest" description="Disordered" evidence="1">
    <location>
        <begin position="200"/>
        <end position="234"/>
    </location>
</feature>
<organism evidence="2 3">
    <name type="scientific">Lates japonicus</name>
    <name type="common">Japanese lates</name>
    <dbReference type="NCBI Taxonomy" id="270547"/>
    <lineage>
        <taxon>Eukaryota</taxon>
        <taxon>Metazoa</taxon>
        <taxon>Chordata</taxon>
        <taxon>Craniata</taxon>
        <taxon>Vertebrata</taxon>
        <taxon>Euteleostomi</taxon>
        <taxon>Actinopterygii</taxon>
        <taxon>Neopterygii</taxon>
        <taxon>Teleostei</taxon>
        <taxon>Neoteleostei</taxon>
        <taxon>Acanthomorphata</taxon>
        <taxon>Carangaria</taxon>
        <taxon>Carangaria incertae sedis</taxon>
        <taxon>Centropomidae</taxon>
        <taxon>Lates</taxon>
    </lineage>
</organism>
<feature type="compositionally biased region" description="Basic and acidic residues" evidence="1">
    <location>
        <begin position="64"/>
        <end position="75"/>
    </location>
</feature>
<comment type="caution">
    <text evidence="2">The sequence shown here is derived from an EMBL/GenBank/DDBJ whole genome shotgun (WGS) entry which is preliminary data.</text>
</comment>
<proteinExistence type="predicted"/>
<feature type="compositionally biased region" description="Polar residues" evidence="1">
    <location>
        <begin position="81"/>
        <end position="101"/>
    </location>
</feature>
<feature type="region of interest" description="Disordered" evidence="1">
    <location>
        <begin position="157"/>
        <end position="187"/>
    </location>
</feature>
<dbReference type="AlphaFoldDB" id="A0AAD3MS12"/>
<evidence type="ECO:0000313" key="3">
    <source>
        <dbReference type="Proteomes" id="UP001279410"/>
    </source>
</evidence>
<name>A0AAD3MS12_LATJO</name>
<evidence type="ECO:0000313" key="2">
    <source>
        <dbReference type="EMBL" id="GLD59335.1"/>
    </source>
</evidence>
<gene>
    <name evidence="2" type="ORF">AKAME5_001134200</name>
</gene>
<keyword evidence="3" id="KW-1185">Reference proteome</keyword>
<sequence length="234" mass="26102">MTDLTNNQVRVKGYFLKLKTTKARLEKLLQSESQNKTSPHLSSPVPTVSSGAIAKYYTNNSTEPHGDRGRSGSRDKPRHASLSSPDTSASWVSKSSYNRPTSLEYRDSSPPRADQRGSLRHGSESFLVDADVFRYAERLRKDHLWSYEAKQKLLGGRLASPGVQGGHLRKTPGEEQLPATNEQKTRKRQWRLTGLNNLPLELPVYSPSKYQDDKQEGAKPGGELGSSPVRVEEL</sequence>
<feature type="region of interest" description="Disordered" evidence="1">
    <location>
        <begin position="57"/>
        <end position="120"/>
    </location>
</feature>
<protein>
    <submittedName>
        <fullName evidence="2">Uncharacterized protein</fullName>
    </submittedName>
</protein>
<accession>A0AAD3MS12</accession>
<dbReference type="EMBL" id="BRZM01000037">
    <property type="protein sequence ID" value="GLD59335.1"/>
    <property type="molecule type" value="Genomic_DNA"/>
</dbReference>
<reference evidence="2" key="1">
    <citation type="submission" date="2022-08" db="EMBL/GenBank/DDBJ databases">
        <title>Genome sequencing of akame (Lates japonicus).</title>
        <authorList>
            <person name="Hashiguchi Y."/>
            <person name="Takahashi H."/>
        </authorList>
    </citation>
    <scope>NUCLEOTIDE SEQUENCE</scope>
    <source>
        <strain evidence="2">Kochi</strain>
    </source>
</reference>
<feature type="compositionally biased region" description="Basic and acidic residues" evidence="1">
    <location>
        <begin position="104"/>
        <end position="120"/>
    </location>
</feature>
<dbReference type="Proteomes" id="UP001279410">
    <property type="component" value="Unassembled WGS sequence"/>
</dbReference>